<comment type="caution">
    <text evidence="1">The sequence shown here is derived from an EMBL/GenBank/DDBJ whole genome shotgun (WGS) entry which is preliminary data.</text>
</comment>
<evidence type="ECO:0000313" key="1">
    <source>
        <dbReference type="EMBL" id="KAA6410219.1"/>
    </source>
</evidence>
<name>A0A5M8PLG2_9LECA</name>
<evidence type="ECO:0000313" key="2">
    <source>
        <dbReference type="Proteomes" id="UP000324767"/>
    </source>
</evidence>
<dbReference type="EMBL" id="VXIT01000009">
    <property type="protein sequence ID" value="KAA6410219.1"/>
    <property type="molecule type" value="Genomic_DNA"/>
</dbReference>
<organism evidence="1 2">
    <name type="scientific">Lasallia pustulata</name>
    <dbReference type="NCBI Taxonomy" id="136370"/>
    <lineage>
        <taxon>Eukaryota</taxon>
        <taxon>Fungi</taxon>
        <taxon>Dikarya</taxon>
        <taxon>Ascomycota</taxon>
        <taxon>Pezizomycotina</taxon>
        <taxon>Lecanoromycetes</taxon>
        <taxon>OSLEUM clade</taxon>
        <taxon>Umbilicariomycetidae</taxon>
        <taxon>Umbilicariales</taxon>
        <taxon>Umbilicariaceae</taxon>
        <taxon>Lasallia</taxon>
    </lineage>
</organism>
<accession>A0A5M8PLG2</accession>
<sequence>MLDEAYSYIIGHLALEGDSLVPSGTFTWRAYGFSLQTWNANNHQTTWSVLQEGVGALRDYMATYGYGT</sequence>
<dbReference type="AlphaFoldDB" id="A0A5M8PLG2"/>
<proteinExistence type="predicted"/>
<dbReference type="Proteomes" id="UP000324767">
    <property type="component" value="Unassembled WGS sequence"/>
</dbReference>
<dbReference type="OrthoDB" id="5294920at2759"/>
<gene>
    <name evidence="1" type="ORF">FRX48_05640</name>
</gene>
<protein>
    <submittedName>
        <fullName evidence="1">Uncharacterized protein</fullName>
    </submittedName>
</protein>
<reference evidence="1 2" key="1">
    <citation type="submission" date="2019-09" db="EMBL/GenBank/DDBJ databases">
        <title>The hologenome of the rock-dwelling lichen Lasallia pustulata.</title>
        <authorList>
            <person name="Greshake Tzovaras B."/>
            <person name="Segers F."/>
            <person name="Bicker A."/>
            <person name="Dal Grande F."/>
            <person name="Otte J."/>
            <person name="Hankeln T."/>
            <person name="Schmitt I."/>
            <person name="Ebersberger I."/>
        </authorList>
    </citation>
    <scope>NUCLEOTIDE SEQUENCE [LARGE SCALE GENOMIC DNA]</scope>
    <source>
        <strain evidence="1">A1-1</strain>
    </source>
</reference>